<evidence type="ECO:0000256" key="1">
    <source>
        <dbReference type="SAM" id="MobiDB-lite"/>
    </source>
</evidence>
<name>A0A9P4UND0_9PEZI</name>
<proteinExistence type="predicted"/>
<dbReference type="EMBL" id="MU003818">
    <property type="protein sequence ID" value="KAF2718875.1"/>
    <property type="molecule type" value="Genomic_DNA"/>
</dbReference>
<feature type="compositionally biased region" description="Polar residues" evidence="1">
    <location>
        <begin position="27"/>
        <end position="39"/>
    </location>
</feature>
<accession>A0A9P4UND0</accession>
<keyword evidence="3" id="KW-1185">Reference proteome</keyword>
<evidence type="ECO:0000313" key="3">
    <source>
        <dbReference type="Proteomes" id="UP000799441"/>
    </source>
</evidence>
<dbReference type="AlphaFoldDB" id="A0A9P4UND0"/>
<evidence type="ECO:0000313" key="2">
    <source>
        <dbReference type="EMBL" id="KAF2718875.1"/>
    </source>
</evidence>
<protein>
    <submittedName>
        <fullName evidence="2">Uncharacterized protein</fullName>
    </submittedName>
</protein>
<gene>
    <name evidence="2" type="ORF">K431DRAFT_296476</name>
</gene>
<feature type="region of interest" description="Disordered" evidence="1">
    <location>
        <begin position="1"/>
        <end position="50"/>
    </location>
</feature>
<sequence length="179" mass="19700">MATLDRKLEPTSKQQIKEEHDSPDDVGTSNSNTLGSSPGPSGALESIERNPPSNMSVPVIFLTTSLPGDAIETIRTLFANDCFWPTTFDFSQGTNWPSATYTSPYLGQRVEHLSYMLRDAQSAPSFVNRRVFAVIDETDVAQGTISVCKRGSGIYDGETLQCWRVQAVRASETMSFLRP</sequence>
<dbReference type="Proteomes" id="UP000799441">
    <property type="component" value="Unassembled WGS sequence"/>
</dbReference>
<organism evidence="2 3">
    <name type="scientific">Polychaeton citri CBS 116435</name>
    <dbReference type="NCBI Taxonomy" id="1314669"/>
    <lineage>
        <taxon>Eukaryota</taxon>
        <taxon>Fungi</taxon>
        <taxon>Dikarya</taxon>
        <taxon>Ascomycota</taxon>
        <taxon>Pezizomycotina</taxon>
        <taxon>Dothideomycetes</taxon>
        <taxon>Dothideomycetidae</taxon>
        <taxon>Capnodiales</taxon>
        <taxon>Capnodiaceae</taxon>
        <taxon>Polychaeton</taxon>
    </lineage>
</organism>
<comment type="caution">
    <text evidence="2">The sequence shown here is derived from an EMBL/GenBank/DDBJ whole genome shotgun (WGS) entry which is preliminary data.</text>
</comment>
<feature type="compositionally biased region" description="Basic and acidic residues" evidence="1">
    <location>
        <begin position="1"/>
        <end position="20"/>
    </location>
</feature>
<reference evidence="2" key="1">
    <citation type="journal article" date="2020" name="Stud. Mycol.">
        <title>101 Dothideomycetes genomes: a test case for predicting lifestyles and emergence of pathogens.</title>
        <authorList>
            <person name="Haridas S."/>
            <person name="Albert R."/>
            <person name="Binder M."/>
            <person name="Bloem J."/>
            <person name="Labutti K."/>
            <person name="Salamov A."/>
            <person name="Andreopoulos B."/>
            <person name="Baker S."/>
            <person name="Barry K."/>
            <person name="Bills G."/>
            <person name="Bluhm B."/>
            <person name="Cannon C."/>
            <person name="Castanera R."/>
            <person name="Culley D."/>
            <person name="Daum C."/>
            <person name="Ezra D."/>
            <person name="Gonzalez J."/>
            <person name="Henrissat B."/>
            <person name="Kuo A."/>
            <person name="Liang C."/>
            <person name="Lipzen A."/>
            <person name="Lutzoni F."/>
            <person name="Magnuson J."/>
            <person name="Mondo S."/>
            <person name="Nolan M."/>
            <person name="Ohm R."/>
            <person name="Pangilinan J."/>
            <person name="Park H.-J."/>
            <person name="Ramirez L."/>
            <person name="Alfaro M."/>
            <person name="Sun H."/>
            <person name="Tritt A."/>
            <person name="Yoshinaga Y."/>
            <person name="Zwiers L.-H."/>
            <person name="Turgeon B."/>
            <person name="Goodwin S."/>
            <person name="Spatafora J."/>
            <person name="Crous P."/>
            <person name="Grigoriev I."/>
        </authorList>
    </citation>
    <scope>NUCLEOTIDE SEQUENCE</scope>
    <source>
        <strain evidence="2">CBS 116435</strain>
    </source>
</reference>